<dbReference type="KEGG" id="ptm:GSPATT00002657001"/>
<organism evidence="1 2">
    <name type="scientific">Paramecium tetraurelia</name>
    <dbReference type="NCBI Taxonomy" id="5888"/>
    <lineage>
        <taxon>Eukaryota</taxon>
        <taxon>Sar</taxon>
        <taxon>Alveolata</taxon>
        <taxon>Ciliophora</taxon>
        <taxon>Intramacronucleata</taxon>
        <taxon>Oligohymenophorea</taxon>
        <taxon>Peniculida</taxon>
        <taxon>Parameciidae</taxon>
        <taxon>Paramecium</taxon>
    </lineage>
</organism>
<reference evidence="1 2" key="1">
    <citation type="journal article" date="2006" name="Nature">
        <title>Global trends of whole-genome duplications revealed by the ciliate Paramecium tetraurelia.</title>
        <authorList>
            <consortium name="Genoscope"/>
            <person name="Aury J.-M."/>
            <person name="Jaillon O."/>
            <person name="Duret L."/>
            <person name="Noel B."/>
            <person name="Jubin C."/>
            <person name="Porcel B.M."/>
            <person name="Segurens B."/>
            <person name="Daubin V."/>
            <person name="Anthouard V."/>
            <person name="Aiach N."/>
            <person name="Arnaiz O."/>
            <person name="Billaut A."/>
            <person name="Beisson J."/>
            <person name="Blanc I."/>
            <person name="Bouhouche K."/>
            <person name="Camara F."/>
            <person name="Duharcourt S."/>
            <person name="Guigo R."/>
            <person name="Gogendeau D."/>
            <person name="Katinka M."/>
            <person name="Keller A.-M."/>
            <person name="Kissmehl R."/>
            <person name="Klotz C."/>
            <person name="Koll F."/>
            <person name="Le Moue A."/>
            <person name="Lepere C."/>
            <person name="Malinsky S."/>
            <person name="Nowacki M."/>
            <person name="Nowak J.K."/>
            <person name="Plattner H."/>
            <person name="Poulain J."/>
            <person name="Ruiz F."/>
            <person name="Serrano V."/>
            <person name="Zagulski M."/>
            <person name="Dessen P."/>
            <person name="Betermier M."/>
            <person name="Weissenbach J."/>
            <person name="Scarpelli C."/>
            <person name="Schachter V."/>
            <person name="Sperling L."/>
            <person name="Meyer E."/>
            <person name="Cohen J."/>
            <person name="Wincker P."/>
        </authorList>
    </citation>
    <scope>NUCLEOTIDE SEQUENCE [LARGE SCALE GENOMIC DNA]</scope>
    <source>
        <strain evidence="1 2">Stock d4-2</strain>
    </source>
</reference>
<protein>
    <submittedName>
        <fullName evidence="1">Uncharacterized protein</fullName>
    </submittedName>
</protein>
<keyword evidence="2" id="KW-1185">Reference proteome</keyword>
<dbReference type="OMA" id="IRIFEHQ"/>
<dbReference type="HOGENOM" id="CLU_2946621_0_0_1"/>
<evidence type="ECO:0000313" key="2">
    <source>
        <dbReference type="Proteomes" id="UP000000600"/>
    </source>
</evidence>
<sequence length="60" mass="7003">MNFDAQTVLATQIGKKRILELIPFEDNLITVLNYKKTLALRIFEQQLSKQKDFGNSDQKF</sequence>
<dbReference type="GeneID" id="5038439"/>
<evidence type="ECO:0000313" key="1">
    <source>
        <dbReference type="EMBL" id="CAK85257.1"/>
    </source>
</evidence>
<dbReference type="OrthoDB" id="291256at2759"/>
<dbReference type="EMBL" id="CT868540">
    <property type="protein sequence ID" value="CAK85257.1"/>
    <property type="molecule type" value="Genomic_DNA"/>
</dbReference>
<dbReference type="InParanoid" id="A0DQE0"/>
<accession>A0DQE0</accession>
<name>A0DQE0_PARTE</name>
<dbReference type="RefSeq" id="XP_001452654.1">
    <property type="nucleotide sequence ID" value="XM_001452617.1"/>
</dbReference>
<gene>
    <name evidence="1" type="ORF">GSPATT00002657001</name>
</gene>
<proteinExistence type="predicted"/>
<dbReference type="AlphaFoldDB" id="A0DQE0"/>
<dbReference type="Proteomes" id="UP000000600">
    <property type="component" value="Unassembled WGS sequence"/>
</dbReference>